<name>A0A521C6S4_9SPHI</name>
<gene>
    <name evidence="2" type="ORF">SAMN06265348_103220</name>
</gene>
<dbReference type="OrthoDB" id="1422173at2"/>
<dbReference type="GO" id="GO:0030077">
    <property type="term" value="C:plasma membrane light-harvesting complex"/>
    <property type="evidence" value="ECO:0007669"/>
    <property type="project" value="InterPro"/>
</dbReference>
<dbReference type="Pfam" id="PF05239">
    <property type="entry name" value="PRC"/>
    <property type="match status" value="1"/>
</dbReference>
<feature type="domain" description="PRC-barrel" evidence="1">
    <location>
        <begin position="30"/>
        <end position="103"/>
    </location>
</feature>
<dbReference type="InterPro" id="IPR014747">
    <property type="entry name" value="Bac_photo_RC_H_C"/>
</dbReference>
<organism evidence="2 3">
    <name type="scientific">Pedobacter westerhofensis</name>
    <dbReference type="NCBI Taxonomy" id="425512"/>
    <lineage>
        <taxon>Bacteria</taxon>
        <taxon>Pseudomonadati</taxon>
        <taxon>Bacteroidota</taxon>
        <taxon>Sphingobacteriia</taxon>
        <taxon>Sphingobacteriales</taxon>
        <taxon>Sphingobacteriaceae</taxon>
        <taxon>Pedobacter</taxon>
    </lineage>
</organism>
<dbReference type="SUPFAM" id="SSF50346">
    <property type="entry name" value="PRC-barrel domain"/>
    <property type="match status" value="1"/>
</dbReference>
<dbReference type="Gene3D" id="3.90.50.10">
    <property type="entry name" value="Photosynthetic Reaction Center, subunit H, domain 2"/>
    <property type="match status" value="1"/>
</dbReference>
<accession>A0A521C6S4</accession>
<dbReference type="InterPro" id="IPR027275">
    <property type="entry name" value="PRC-brl_dom"/>
</dbReference>
<evidence type="ECO:0000313" key="3">
    <source>
        <dbReference type="Proteomes" id="UP000320300"/>
    </source>
</evidence>
<keyword evidence="3" id="KW-1185">Reference proteome</keyword>
<proteinExistence type="predicted"/>
<dbReference type="GO" id="GO:0019684">
    <property type="term" value="P:photosynthesis, light reaction"/>
    <property type="evidence" value="ECO:0007669"/>
    <property type="project" value="InterPro"/>
</dbReference>
<dbReference type="InterPro" id="IPR011033">
    <property type="entry name" value="PRC_barrel-like_sf"/>
</dbReference>
<evidence type="ECO:0000313" key="2">
    <source>
        <dbReference type="EMBL" id="SMO54511.1"/>
    </source>
</evidence>
<reference evidence="2 3" key="1">
    <citation type="submission" date="2017-05" db="EMBL/GenBank/DDBJ databases">
        <authorList>
            <person name="Varghese N."/>
            <person name="Submissions S."/>
        </authorList>
    </citation>
    <scope>NUCLEOTIDE SEQUENCE [LARGE SCALE GENOMIC DNA]</scope>
    <source>
        <strain evidence="2 3">DSM 19036</strain>
    </source>
</reference>
<sequence length="233" mass="26101">MTMERKENEHEVRQLTELSTSDFEIKDGQPDIIKWKVVNTAGQDLGTVTDLLFDEGEQKVRYLVLNLKGNIWNMAERAVLIPIGVAELDAVQDHVILPNITAQQLIVLPDYVRGHAVISANSELYGHKDFNESNLYARRQPGSYEDDIPFQVITRIYQEENEAENAFVLLIDNGFSEKDLKVTPYNPLNSVTDPAGNTDTEFIGDGSRDEYILSIAAGSAEQAALAHRILDPE</sequence>
<dbReference type="AlphaFoldDB" id="A0A521C6S4"/>
<evidence type="ECO:0000259" key="1">
    <source>
        <dbReference type="Pfam" id="PF05239"/>
    </source>
</evidence>
<protein>
    <submittedName>
        <fullName evidence="2">PRC-barrel domain-containing protein</fullName>
    </submittedName>
</protein>
<dbReference type="Proteomes" id="UP000320300">
    <property type="component" value="Unassembled WGS sequence"/>
</dbReference>
<dbReference type="EMBL" id="FXTN01000003">
    <property type="protein sequence ID" value="SMO54511.1"/>
    <property type="molecule type" value="Genomic_DNA"/>
</dbReference>